<sequence length="137" mass="15107">MEKQHTILVPHDFTEVADYALQHALLVAKNTGDDIAIVHIIDNDSQYDSAFEKCNEIAENTFKKHFLKPKVVVKTGNIFTAIGEAAKDTYADLVIMGTHGIKGVQKLTGSWALKVIVHSEVPFIIIQGPPKSKKVVL</sequence>
<accession>X1F745</accession>
<dbReference type="CDD" id="cd00293">
    <property type="entry name" value="USP-like"/>
    <property type="match status" value="1"/>
</dbReference>
<dbReference type="PANTHER" id="PTHR46268">
    <property type="entry name" value="STRESS RESPONSE PROTEIN NHAX"/>
    <property type="match status" value="1"/>
</dbReference>
<dbReference type="InterPro" id="IPR014729">
    <property type="entry name" value="Rossmann-like_a/b/a_fold"/>
</dbReference>
<dbReference type="Pfam" id="PF00582">
    <property type="entry name" value="Usp"/>
    <property type="match status" value="1"/>
</dbReference>
<feature type="domain" description="UspA" evidence="2">
    <location>
        <begin position="5"/>
        <end position="126"/>
    </location>
</feature>
<protein>
    <recommendedName>
        <fullName evidence="2">UspA domain-containing protein</fullName>
    </recommendedName>
</protein>
<dbReference type="EMBL" id="BARU01011122">
    <property type="protein sequence ID" value="GAH41441.1"/>
    <property type="molecule type" value="Genomic_DNA"/>
</dbReference>
<name>X1F745_9ZZZZ</name>
<dbReference type="Gene3D" id="3.40.50.620">
    <property type="entry name" value="HUPs"/>
    <property type="match status" value="1"/>
</dbReference>
<comment type="similarity">
    <text evidence="1">Belongs to the universal stress protein A family.</text>
</comment>
<evidence type="ECO:0000313" key="3">
    <source>
        <dbReference type="EMBL" id="GAH41441.1"/>
    </source>
</evidence>
<evidence type="ECO:0000259" key="2">
    <source>
        <dbReference type="Pfam" id="PF00582"/>
    </source>
</evidence>
<proteinExistence type="inferred from homology"/>
<evidence type="ECO:0000256" key="1">
    <source>
        <dbReference type="ARBA" id="ARBA00008791"/>
    </source>
</evidence>
<comment type="caution">
    <text evidence="3">The sequence shown here is derived from an EMBL/GenBank/DDBJ whole genome shotgun (WGS) entry which is preliminary data.</text>
</comment>
<dbReference type="AlphaFoldDB" id="X1F745"/>
<reference evidence="3" key="1">
    <citation type="journal article" date="2014" name="Front. Microbiol.">
        <title>High frequency of phylogenetically diverse reductive dehalogenase-homologous genes in deep subseafloor sedimentary metagenomes.</title>
        <authorList>
            <person name="Kawai M."/>
            <person name="Futagami T."/>
            <person name="Toyoda A."/>
            <person name="Takaki Y."/>
            <person name="Nishi S."/>
            <person name="Hori S."/>
            <person name="Arai W."/>
            <person name="Tsubouchi T."/>
            <person name="Morono Y."/>
            <person name="Uchiyama I."/>
            <person name="Ito T."/>
            <person name="Fujiyama A."/>
            <person name="Inagaki F."/>
            <person name="Takami H."/>
        </authorList>
    </citation>
    <scope>NUCLEOTIDE SEQUENCE</scope>
    <source>
        <strain evidence="3">Expedition CK06-06</strain>
    </source>
</reference>
<dbReference type="InterPro" id="IPR006016">
    <property type="entry name" value="UspA"/>
</dbReference>
<organism evidence="3">
    <name type="scientific">marine sediment metagenome</name>
    <dbReference type="NCBI Taxonomy" id="412755"/>
    <lineage>
        <taxon>unclassified sequences</taxon>
        <taxon>metagenomes</taxon>
        <taxon>ecological metagenomes</taxon>
    </lineage>
</organism>
<dbReference type="PANTHER" id="PTHR46268:SF6">
    <property type="entry name" value="UNIVERSAL STRESS PROTEIN UP12"/>
    <property type="match status" value="1"/>
</dbReference>
<dbReference type="InterPro" id="IPR006015">
    <property type="entry name" value="Universal_stress_UspA"/>
</dbReference>
<dbReference type="SUPFAM" id="SSF52402">
    <property type="entry name" value="Adenine nucleotide alpha hydrolases-like"/>
    <property type="match status" value="1"/>
</dbReference>
<dbReference type="PRINTS" id="PR01438">
    <property type="entry name" value="UNVRSLSTRESS"/>
</dbReference>
<gene>
    <name evidence="3" type="ORF">S03H2_20974</name>
</gene>